<feature type="region of interest" description="Disordered" evidence="1">
    <location>
        <begin position="1"/>
        <end position="98"/>
    </location>
</feature>
<dbReference type="AlphaFoldDB" id="A0A2N3NG06"/>
<dbReference type="PANTHER" id="PTHR28297:SF1">
    <property type="entry name" value="FUNGAL PROTEIN"/>
    <property type="match status" value="1"/>
</dbReference>
<feature type="transmembrane region" description="Helical" evidence="2">
    <location>
        <begin position="154"/>
        <end position="174"/>
    </location>
</feature>
<keyword evidence="2" id="KW-1133">Transmembrane helix</keyword>
<organism evidence="3 4">
    <name type="scientific">Lomentospora prolificans</name>
    <dbReference type="NCBI Taxonomy" id="41688"/>
    <lineage>
        <taxon>Eukaryota</taxon>
        <taxon>Fungi</taxon>
        <taxon>Dikarya</taxon>
        <taxon>Ascomycota</taxon>
        <taxon>Pezizomycotina</taxon>
        <taxon>Sordariomycetes</taxon>
        <taxon>Hypocreomycetidae</taxon>
        <taxon>Microascales</taxon>
        <taxon>Microascaceae</taxon>
        <taxon>Lomentospora</taxon>
    </lineage>
</organism>
<evidence type="ECO:0000313" key="3">
    <source>
        <dbReference type="EMBL" id="PKS11327.1"/>
    </source>
</evidence>
<keyword evidence="4" id="KW-1185">Reference proteome</keyword>
<dbReference type="EMBL" id="NLAX01000008">
    <property type="protein sequence ID" value="PKS11327.1"/>
    <property type="molecule type" value="Genomic_DNA"/>
</dbReference>
<name>A0A2N3NG06_9PEZI</name>
<dbReference type="FunCoup" id="A0A2N3NG06">
    <property type="interactions" value="8"/>
</dbReference>
<evidence type="ECO:0000313" key="4">
    <source>
        <dbReference type="Proteomes" id="UP000233524"/>
    </source>
</evidence>
<accession>A0A2N3NG06</accession>
<dbReference type="Pfam" id="PF10445">
    <property type="entry name" value="DUF2456"/>
    <property type="match status" value="1"/>
</dbReference>
<reference evidence="3 4" key="1">
    <citation type="journal article" date="2017" name="G3 (Bethesda)">
        <title>First Draft Genome Sequence of the Pathogenic Fungus Lomentospora prolificans (Formerly Scedosporium prolificans).</title>
        <authorList>
            <person name="Luo R."/>
            <person name="Zimin A."/>
            <person name="Workman R."/>
            <person name="Fan Y."/>
            <person name="Pertea G."/>
            <person name="Grossman N."/>
            <person name="Wear M.P."/>
            <person name="Jia B."/>
            <person name="Miller H."/>
            <person name="Casadevall A."/>
            <person name="Timp W."/>
            <person name="Zhang S.X."/>
            <person name="Salzberg S.L."/>
        </authorList>
    </citation>
    <scope>NUCLEOTIDE SEQUENCE [LARGE SCALE GENOMIC DNA]</scope>
    <source>
        <strain evidence="3 4">JHH-5317</strain>
    </source>
</reference>
<comment type="caution">
    <text evidence="3">The sequence shown here is derived from an EMBL/GenBank/DDBJ whole genome shotgun (WGS) entry which is preliminary data.</text>
</comment>
<keyword evidence="2" id="KW-0812">Transmembrane</keyword>
<keyword evidence="2" id="KW-0472">Membrane</keyword>
<feature type="transmembrane region" description="Helical" evidence="2">
    <location>
        <begin position="265"/>
        <end position="285"/>
    </location>
</feature>
<dbReference type="VEuPathDB" id="FungiDB:jhhlp_003089"/>
<protein>
    <submittedName>
        <fullName evidence="3">Uncharacterized protein</fullName>
    </submittedName>
</protein>
<dbReference type="PANTHER" id="PTHR28297">
    <property type="entry name" value="FUNGAL PROTEIN"/>
    <property type="match status" value="1"/>
</dbReference>
<evidence type="ECO:0000256" key="2">
    <source>
        <dbReference type="SAM" id="Phobius"/>
    </source>
</evidence>
<feature type="compositionally biased region" description="Polar residues" evidence="1">
    <location>
        <begin position="1"/>
        <end position="23"/>
    </location>
</feature>
<feature type="transmembrane region" description="Helical" evidence="2">
    <location>
        <begin position="221"/>
        <end position="245"/>
    </location>
</feature>
<sequence>MRPTPNGAQEASAEGSNSKTTAAHLSAPHPDPRLSTCSTPKASTDLYYIGPRHSSEAPKPKPHSATPPADLEAVADTGSGRSHSAGTNAGAGARREPTTRPSVGQLFYLLGFHGVGSFIVSGGVNFGIACAMYLNPSHPVTLFRLPNTLAGDAGLTLIIQPVVTWFIESLLVNLDLRNSKATPLAYPLPPSSPLRKFLGLPPTEHQPVARRISLISQLLRVFFFFILPSFILLWPPSVGILTAVGRREGKDWIFEKRWAPEIFKLLLGAVLGLLITPVMAAFWVVREGHLVNEGELEG</sequence>
<feature type="transmembrane region" description="Helical" evidence="2">
    <location>
        <begin position="106"/>
        <end position="134"/>
    </location>
</feature>
<dbReference type="OrthoDB" id="15595at2759"/>
<proteinExistence type="predicted"/>
<dbReference type="InterPro" id="IPR018852">
    <property type="entry name" value="DUF2456"/>
</dbReference>
<dbReference type="InParanoid" id="A0A2N3NG06"/>
<dbReference type="Proteomes" id="UP000233524">
    <property type="component" value="Unassembled WGS sequence"/>
</dbReference>
<evidence type="ECO:0000256" key="1">
    <source>
        <dbReference type="SAM" id="MobiDB-lite"/>
    </source>
</evidence>
<gene>
    <name evidence="3" type="ORF">jhhlp_003089</name>
</gene>